<proteinExistence type="predicted"/>
<dbReference type="InterPro" id="IPR054221">
    <property type="entry name" value="DUF6941"/>
</dbReference>
<dbReference type="InParanoid" id="E8MXY7"/>
<dbReference type="Proteomes" id="UP000008922">
    <property type="component" value="Chromosome"/>
</dbReference>
<evidence type="ECO:0000313" key="2">
    <source>
        <dbReference type="Proteomes" id="UP000008922"/>
    </source>
</evidence>
<gene>
    <name evidence="1" type="ordered locus">ANT_21920</name>
</gene>
<organism evidence="1 2">
    <name type="scientific">Anaerolinea thermophila (strain DSM 14523 / JCM 11388 / NBRC 100420 / UNI-1)</name>
    <dbReference type="NCBI Taxonomy" id="926569"/>
    <lineage>
        <taxon>Bacteria</taxon>
        <taxon>Bacillati</taxon>
        <taxon>Chloroflexota</taxon>
        <taxon>Anaerolineae</taxon>
        <taxon>Anaerolineales</taxon>
        <taxon>Anaerolineaceae</taxon>
        <taxon>Anaerolinea</taxon>
    </lineage>
</organism>
<dbReference type="AlphaFoldDB" id="E8MXY7"/>
<reference evidence="1 2" key="1">
    <citation type="submission" date="2010-12" db="EMBL/GenBank/DDBJ databases">
        <title>Whole genome sequence of Anaerolinea thermophila UNI-1.</title>
        <authorList>
            <person name="Narita-Yamada S."/>
            <person name="Kishi E."/>
            <person name="Watanabe Y."/>
            <person name="Takasaki K."/>
            <person name="Ankai A."/>
            <person name="Oguchi A."/>
            <person name="Fukui S."/>
            <person name="Takahashi M."/>
            <person name="Yashiro I."/>
            <person name="Hosoyama A."/>
            <person name="Sekiguchi Y."/>
            <person name="Hanada S."/>
            <person name="Fujita N."/>
        </authorList>
    </citation>
    <scope>NUCLEOTIDE SEQUENCE [LARGE SCALE GENOMIC DNA]</scope>
    <source>
        <strain evidence="2">DSM 14523 / JCM 11388 / NBRC 100420 / UNI-1</strain>
    </source>
</reference>
<dbReference type="EMBL" id="AP012029">
    <property type="protein sequence ID" value="BAJ64218.1"/>
    <property type="molecule type" value="Genomic_DNA"/>
</dbReference>
<dbReference type="RefSeq" id="WP_013560587.1">
    <property type="nucleotide sequence ID" value="NC_014960.1"/>
</dbReference>
<dbReference type="OrthoDB" id="9824745at2"/>
<dbReference type="Pfam" id="PF22091">
    <property type="entry name" value="DUF6941"/>
    <property type="match status" value="1"/>
</dbReference>
<dbReference type="KEGG" id="atm:ANT_21920"/>
<dbReference type="HOGENOM" id="CLU_1923198_0_0_0"/>
<accession>E8MXY7</accession>
<sequence>MIRPKYVIVCDYGIYDHWRKRHSAIGIFDYFSAGNFPARIRFDIVCGWEADEGESEGDFSVKVTAVTGSEGDRRIVAETNRVSAIFDPFSHTAPNTFHFDIDVPTAGNYQFEFYFNGNLVHTLAVPVIPED</sequence>
<evidence type="ECO:0000313" key="1">
    <source>
        <dbReference type="EMBL" id="BAJ64218.1"/>
    </source>
</evidence>
<keyword evidence="2" id="KW-1185">Reference proteome</keyword>
<name>E8MXY7_ANATU</name>
<protein>
    <submittedName>
        <fullName evidence="1">Uncharacterized protein</fullName>
    </submittedName>
</protein>